<evidence type="ECO:0000313" key="3">
    <source>
        <dbReference type="EMBL" id="SDE65384.1"/>
    </source>
</evidence>
<accession>A0A1G7EP12</accession>
<dbReference type="Proteomes" id="UP000199344">
    <property type="component" value="Unassembled WGS sequence"/>
</dbReference>
<keyword evidence="1" id="KW-0812">Transmembrane</keyword>
<dbReference type="Pfam" id="PF18920">
    <property type="entry name" value="DUF5671"/>
    <property type="match status" value="1"/>
</dbReference>
<keyword evidence="1" id="KW-1133">Transmembrane helix</keyword>
<dbReference type="EMBL" id="FNAH01000009">
    <property type="protein sequence ID" value="SDE65384.1"/>
    <property type="molecule type" value="Genomic_DNA"/>
</dbReference>
<keyword evidence="4" id="KW-1185">Reference proteome</keyword>
<feature type="domain" description="DUF5671" evidence="2">
    <location>
        <begin position="66"/>
        <end position="198"/>
    </location>
</feature>
<feature type="transmembrane region" description="Helical" evidence="1">
    <location>
        <begin position="66"/>
        <end position="88"/>
    </location>
</feature>
<sequence length="205" mass="22401">MAQNSELTDFVNAALGAGHDRDDIARALADAGWSERERREALEGWQMVAGLPPVPRPRAYVSAREAVIYGLLFIALCVVAWHLCSLGFRVIDAVLPDPAALYPQGSGGMRWSMAALIVFTPVFALLNRHVAIQAAQDPGRRRSLVRRWFASVTLLICALTLLGDLVLTLYSFLDGELTPRLLAKSLLLAVVAGLVLAYYRDELDG</sequence>
<proteinExistence type="predicted"/>
<dbReference type="AlphaFoldDB" id="A0A1G7EP12"/>
<dbReference type="InterPro" id="IPR043728">
    <property type="entry name" value="DUF5671"/>
</dbReference>
<protein>
    <recommendedName>
        <fullName evidence="2">DUF5671 domain-containing protein</fullName>
    </recommendedName>
</protein>
<organism evidence="3 4">
    <name type="scientific">Paracoccus isoporae</name>
    <dbReference type="NCBI Taxonomy" id="591205"/>
    <lineage>
        <taxon>Bacteria</taxon>
        <taxon>Pseudomonadati</taxon>
        <taxon>Pseudomonadota</taxon>
        <taxon>Alphaproteobacteria</taxon>
        <taxon>Rhodobacterales</taxon>
        <taxon>Paracoccaceae</taxon>
        <taxon>Paracoccus</taxon>
    </lineage>
</organism>
<dbReference type="STRING" id="591205.SAMN05421538_10936"/>
<feature type="transmembrane region" description="Helical" evidence="1">
    <location>
        <begin position="148"/>
        <end position="169"/>
    </location>
</feature>
<gene>
    <name evidence="3" type="ORF">SAMN05421538_10936</name>
</gene>
<dbReference type="RefSeq" id="WP_090524623.1">
    <property type="nucleotide sequence ID" value="NZ_FNAH01000009.1"/>
</dbReference>
<evidence type="ECO:0000313" key="4">
    <source>
        <dbReference type="Proteomes" id="UP000199344"/>
    </source>
</evidence>
<reference evidence="3 4" key="1">
    <citation type="submission" date="2016-10" db="EMBL/GenBank/DDBJ databases">
        <authorList>
            <person name="de Groot N.N."/>
        </authorList>
    </citation>
    <scope>NUCLEOTIDE SEQUENCE [LARGE SCALE GENOMIC DNA]</scope>
    <source>
        <strain evidence="3 4">DSM 22220</strain>
    </source>
</reference>
<name>A0A1G7EP12_9RHOB</name>
<feature type="transmembrane region" description="Helical" evidence="1">
    <location>
        <begin position="108"/>
        <end position="127"/>
    </location>
</feature>
<evidence type="ECO:0000259" key="2">
    <source>
        <dbReference type="Pfam" id="PF18920"/>
    </source>
</evidence>
<feature type="transmembrane region" description="Helical" evidence="1">
    <location>
        <begin position="181"/>
        <end position="199"/>
    </location>
</feature>
<evidence type="ECO:0000256" key="1">
    <source>
        <dbReference type="SAM" id="Phobius"/>
    </source>
</evidence>
<keyword evidence="1" id="KW-0472">Membrane</keyword>
<dbReference type="OrthoDB" id="529444at2"/>